<dbReference type="InterPro" id="IPR050295">
    <property type="entry name" value="Plant_2OG-oxidoreductases"/>
</dbReference>
<dbReference type="PROSITE" id="PS51471">
    <property type="entry name" value="FE2OG_OXY"/>
    <property type="match status" value="1"/>
</dbReference>
<evidence type="ECO:0000313" key="5">
    <source>
        <dbReference type="EnsemblPlants" id="ORGLA01G0122200.1"/>
    </source>
</evidence>
<dbReference type="Gene3D" id="2.60.120.330">
    <property type="entry name" value="B-lactam Antibiotic, Isopenicillin N Synthase, Chain"/>
    <property type="match status" value="2"/>
</dbReference>
<dbReference type="EnsemblPlants" id="ORGLA01G0122200.1">
    <property type="protein sequence ID" value="ORGLA01G0122200.1"/>
    <property type="gene ID" value="ORGLA01G0122200"/>
</dbReference>
<dbReference type="PANTHER" id="PTHR47991">
    <property type="entry name" value="OXOGLUTARATE/IRON-DEPENDENT DIOXYGENASE"/>
    <property type="match status" value="1"/>
</dbReference>
<gene>
    <name evidence="6" type="primary">LOC127771374</name>
</gene>
<comment type="similarity">
    <text evidence="3">Belongs to the iron/ascorbate-dependent oxidoreductase family.</text>
</comment>
<dbReference type="eggNOG" id="KOG0143">
    <property type="taxonomic scope" value="Eukaryota"/>
</dbReference>
<dbReference type="Pfam" id="PF03171">
    <property type="entry name" value="2OG-FeII_Oxy"/>
    <property type="match status" value="1"/>
</dbReference>
<proteinExistence type="inferred from homology"/>
<dbReference type="OMA" id="YTSMDHD"/>
<keyword evidence="1 3" id="KW-0479">Metal-binding</keyword>
<dbReference type="GO" id="GO:0046872">
    <property type="term" value="F:metal ion binding"/>
    <property type="evidence" value="ECO:0007669"/>
    <property type="project" value="UniProtKB-KW"/>
</dbReference>
<dbReference type="InterPro" id="IPR005123">
    <property type="entry name" value="Oxoglu/Fe-dep_dioxygenase_dom"/>
</dbReference>
<reference evidence="6" key="1">
    <citation type="submission" date="2015-06" db="UniProtKB">
        <authorList>
            <consortium name="EnsemblPlants"/>
        </authorList>
    </citation>
    <scope>IDENTIFICATION</scope>
</reference>
<accession>I1QKK9</accession>
<dbReference type="AlphaFoldDB" id="I1QKK9"/>
<evidence type="ECO:0000259" key="4">
    <source>
        <dbReference type="PROSITE" id="PS51471"/>
    </source>
</evidence>
<dbReference type="Gramene" id="ORGLA01G0122200.1">
    <property type="protein sequence ID" value="ORGLA01G0122200.1"/>
    <property type="gene ID" value="ORGLA01G0122200"/>
</dbReference>
<evidence type="ECO:0000313" key="6">
    <source>
        <dbReference type="EnsemblPlants" id="ORGLA08G0196000.1"/>
    </source>
</evidence>
<evidence type="ECO:0000256" key="3">
    <source>
        <dbReference type="RuleBase" id="RU003682"/>
    </source>
</evidence>
<organism evidence="6 7">
    <name type="scientific">Oryza glaberrima</name>
    <name type="common">African rice</name>
    <dbReference type="NCBI Taxonomy" id="4538"/>
    <lineage>
        <taxon>Eukaryota</taxon>
        <taxon>Viridiplantae</taxon>
        <taxon>Streptophyta</taxon>
        <taxon>Embryophyta</taxon>
        <taxon>Tracheophyta</taxon>
        <taxon>Spermatophyta</taxon>
        <taxon>Magnoliopsida</taxon>
        <taxon>Liliopsida</taxon>
        <taxon>Poales</taxon>
        <taxon>Poaceae</taxon>
        <taxon>BOP clade</taxon>
        <taxon>Oryzoideae</taxon>
        <taxon>Oryzeae</taxon>
        <taxon>Oryzinae</taxon>
        <taxon>Oryza</taxon>
    </lineage>
</organism>
<keyword evidence="3" id="KW-0560">Oxidoreductase</keyword>
<dbReference type="RefSeq" id="XP_052153274.1">
    <property type="nucleotide sequence ID" value="XM_052297314.1"/>
</dbReference>
<feature type="domain" description="Fe2OG dioxygenase" evidence="4">
    <location>
        <begin position="116"/>
        <end position="216"/>
    </location>
</feature>
<keyword evidence="2 3" id="KW-0408">Iron</keyword>
<dbReference type="HOGENOM" id="CLU_010119_16_0_1"/>
<evidence type="ECO:0000313" key="7">
    <source>
        <dbReference type="Proteomes" id="UP000007306"/>
    </source>
</evidence>
<dbReference type="GeneID" id="127771374"/>
<protein>
    <recommendedName>
        <fullName evidence="4">Fe2OG dioxygenase domain-containing protein</fullName>
    </recommendedName>
</protein>
<name>I1QKK9_ORYGL</name>
<dbReference type="STRING" id="4538.I1QKK9"/>
<dbReference type="GO" id="GO:0016491">
    <property type="term" value="F:oxidoreductase activity"/>
    <property type="evidence" value="ECO:0007669"/>
    <property type="project" value="UniProtKB-KW"/>
</dbReference>
<reference evidence="5 7" key="2">
    <citation type="submission" date="2018-04" db="EMBL/GenBank/DDBJ databases">
        <title>OglaRS2 (Oryza glaberrima Reference Sequence Version 2).</title>
        <authorList>
            <person name="Zhang J."/>
            <person name="Kudrna D."/>
            <person name="Lee S."/>
            <person name="Talag J."/>
            <person name="Rajasekar S."/>
            <person name="Wing R.A."/>
        </authorList>
    </citation>
    <scope>NUCLEOTIDE SEQUENCE [LARGE SCALE GENOMIC DNA]</scope>
    <source>
        <strain evidence="5 7">cv. IRGC 96717</strain>
    </source>
</reference>
<dbReference type="Proteomes" id="UP000007306">
    <property type="component" value="Chromosome 1"/>
</dbReference>
<dbReference type="SUPFAM" id="SSF51197">
    <property type="entry name" value="Clavaminate synthase-like"/>
    <property type="match status" value="1"/>
</dbReference>
<dbReference type="InterPro" id="IPR044861">
    <property type="entry name" value="IPNS-like_FE2OG_OXY"/>
</dbReference>
<dbReference type="EnsemblPlants" id="ORGLA08G0196000.1">
    <property type="protein sequence ID" value="ORGLA08G0196000.1"/>
    <property type="gene ID" value="ORGLA08G0196000"/>
</dbReference>
<dbReference type="InterPro" id="IPR027443">
    <property type="entry name" value="IPNS-like_sf"/>
</dbReference>
<dbReference type="Gramene" id="ORGLA08G0196000.1">
    <property type="protein sequence ID" value="ORGLA08G0196000.1"/>
    <property type="gene ID" value="ORGLA08G0196000"/>
</dbReference>
<evidence type="ECO:0000256" key="2">
    <source>
        <dbReference type="ARBA" id="ARBA00023004"/>
    </source>
</evidence>
<keyword evidence="7" id="KW-1185">Reference proteome</keyword>
<evidence type="ECO:0000256" key="1">
    <source>
        <dbReference type="ARBA" id="ARBA00022723"/>
    </source>
</evidence>
<dbReference type="KEGG" id="ogl:127771374"/>
<sequence length="270" mass="29438">MASLPVPSVQAMVAATGIDHVPPRYLRPTDADEPVASDGGEAEIPVVDFWRLQLGDGDELARLHIACQYWGFFQSFRMALDRYCAAVKITADGLLAAMATNLGVEPEVIAERCVGGVQSVRVQYYPPCGQADKVAGISPHSDADLVTILLQANEVDGLQIRRGGAWLPVRPLEGALIVNVGDILQVFTNGRYKSVEHRVVVDGKKERLSMATFHSPSKNAIVGPLSEMVEHEDDAAYTSMDHDELLKLFFAKKLEGKNFLNPIKKLKNSG</sequence>